<evidence type="ECO:0000313" key="2">
    <source>
        <dbReference type="EMBL" id="MPY09157.1"/>
    </source>
</evidence>
<proteinExistence type="predicted"/>
<dbReference type="OrthoDB" id="4949960at2"/>
<dbReference type="EMBL" id="VJXX01000001">
    <property type="protein sequence ID" value="MPY09157.1"/>
    <property type="molecule type" value="Genomic_DNA"/>
</dbReference>
<keyword evidence="3" id="KW-1185">Reference proteome</keyword>
<accession>A0A7X1NLL0</accession>
<name>A0A7X1NLL0_9MICC</name>
<dbReference type="AlphaFoldDB" id="A0A7X1NLL0"/>
<comment type="caution">
    <text evidence="2">The sequence shown here is derived from an EMBL/GenBank/DDBJ whole genome shotgun (WGS) entry which is preliminary data.</text>
</comment>
<evidence type="ECO:0000313" key="3">
    <source>
        <dbReference type="Proteomes" id="UP000326464"/>
    </source>
</evidence>
<protein>
    <submittedName>
        <fullName evidence="2">Uncharacterized protein</fullName>
    </submittedName>
</protein>
<feature type="transmembrane region" description="Helical" evidence="1">
    <location>
        <begin position="33"/>
        <end position="53"/>
    </location>
</feature>
<reference evidence="3" key="1">
    <citation type="submission" date="2019-07" db="EMBL/GenBank/DDBJ databases">
        <title>Arthrobacter KR32 sp. nov., isolated from mountain cheese made of cows milk.</title>
        <authorList>
            <person name="Flegler A."/>
        </authorList>
    </citation>
    <scope>NUCLEOTIDE SEQUENCE [LARGE SCALE GENOMIC DNA]</scope>
    <source>
        <strain evidence="3">KR32</strain>
    </source>
</reference>
<dbReference type="Proteomes" id="UP000326464">
    <property type="component" value="Unassembled WGS sequence"/>
</dbReference>
<keyword evidence="1" id="KW-0812">Transmembrane</keyword>
<keyword evidence="1" id="KW-0472">Membrane</keyword>
<gene>
    <name evidence="2" type="ORF">FNH21_00120</name>
</gene>
<keyword evidence="1" id="KW-1133">Transmembrane helix</keyword>
<organism evidence="2 3">
    <name type="scientific">Arthrobacter bussei</name>
    <dbReference type="NCBI Taxonomy" id="2594179"/>
    <lineage>
        <taxon>Bacteria</taxon>
        <taxon>Bacillati</taxon>
        <taxon>Actinomycetota</taxon>
        <taxon>Actinomycetes</taxon>
        <taxon>Micrococcales</taxon>
        <taxon>Micrococcaceae</taxon>
        <taxon>Arthrobacter</taxon>
    </lineage>
</organism>
<evidence type="ECO:0000256" key="1">
    <source>
        <dbReference type="SAM" id="Phobius"/>
    </source>
</evidence>
<dbReference type="RefSeq" id="WP_152811488.1">
    <property type="nucleotide sequence ID" value="NZ_VJXX01000001.1"/>
</dbReference>
<sequence>MTVWTRNLFWVSLVFGMSVTILAERLPTWWGPASILAMVLAASAFLTCSVLDYRREQRKSLTR</sequence>